<evidence type="ECO:0000256" key="3">
    <source>
        <dbReference type="ARBA" id="ARBA00023125"/>
    </source>
</evidence>
<dbReference type="GO" id="GO:0004519">
    <property type="term" value="F:endonuclease activity"/>
    <property type="evidence" value="ECO:0007669"/>
    <property type="project" value="UniProtKB-KW"/>
</dbReference>
<protein>
    <submittedName>
        <fullName evidence="6">Restriction endonuclease subunit S</fullName>
    </submittedName>
</protein>
<dbReference type="Gene3D" id="1.10.287.1120">
    <property type="entry name" value="Bipartite methylase S protein"/>
    <property type="match status" value="1"/>
</dbReference>
<dbReference type="CDD" id="cd17516">
    <property type="entry name" value="RMtype1_S_HinAWORF1578P-TRD2-CR2_like"/>
    <property type="match status" value="2"/>
</dbReference>
<dbReference type="Proteomes" id="UP001520140">
    <property type="component" value="Unassembled WGS sequence"/>
</dbReference>
<dbReference type="Pfam" id="PF01420">
    <property type="entry name" value="Methylase_S"/>
    <property type="match status" value="2"/>
</dbReference>
<name>A0ABS7NPU1_9NOCA</name>
<feature type="region of interest" description="Disordered" evidence="4">
    <location>
        <begin position="1"/>
        <end position="52"/>
    </location>
</feature>
<sequence length="418" mass="45497">MSEWQSKTIADLGKVVTGSTPPSRKSNWFGESTPFVTPSDMTEGDRRPRPERWLSAEGLAGLRTRLIPRDSVAFVCIGSIGKVCLLESESVTNQQVNSVIPNANTDGRFLYYLLKHMAPSIAQSASGAATPIINKSTFSQVVVRLPGHATQLRIAAVLGGIDDLIENNRRRIEVLEEMARAIYREWFVKFRYPGHGDVPMVDSALGPIPEGWHVGRVGSFGRIVTGATPSTKQPRYWGEAHDTPFLTPTEMGWRRLYARPARHLSDAGVASVKSRLLPAGAVCFSSIGSIGKVTLAVKPLVTNQQVNSVVVDHSVTSESYVYEALSHASERIRGMASGSATPIINKSTFADIRMVMTPPSLAHLFGREVGLLHSLITKLEEHSSRLGAIRDLLLPQLVTGQIDVSSLNLDTLIAEKVA</sequence>
<dbReference type="Gene3D" id="3.90.220.20">
    <property type="entry name" value="DNA methylase specificity domains"/>
    <property type="match status" value="2"/>
</dbReference>
<evidence type="ECO:0000256" key="2">
    <source>
        <dbReference type="ARBA" id="ARBA00022747"/>
    </source>
</evidence>
<dbReference type="SUPFAM" id="SSF116734">
    <property type="entry name" value="DNA methylase specificity domain"/>
    <property type="match status" value="2"/>
</dbReference>
<feature type="compositionally biased region" description="Polar residues" evidence="4">
    <location>
        <begin position="17"/>
        <end position="40"/>
    </location>
</feature>
<evidence type="ECO:0000259" key="5">
    <source>
        <dbReference type="Pfam" id="PF01420"/>
    </source>
</evidence>
<accession>A0ABS7NPU1</accession>
<evidence type="ECO:0000256" key="1">
    <source>
        <dbReference type="ARBA" id="ARBA00010923"/>
    </source>
</evidence>
<dbReference type="InterPro" id="IPR044946">
    <property type="entry name" value="Restrct_endonuc_typeI_TRD_sf"/>
</dbReference>
<comment type="caution">
    <text evidence="6">The sequence shown here is derived from an EMBL/GenBank/DDBJ whole genome shotgun (WGS) entry which is preliminary data.</text>
</comment>
<gene>
    <name evidence="6" type="ORF">HQ605_02915</name>
</gene>
<keyword evidence="6" id="KW-0378">Hydrolase</keyword>
<keyword evidence="3" id="KW-0238">DNA-binding</keyword>
<feature type="compositionally biased region" description="Basic and acidic residues" evidence="4">
    <location>
        <begin position="43"/>
        <end position="52"/>
    </location>
</feature>
<dbReference type="PANTHER" id="PTHR30408">
    <property type="entry name" value="TYPE-1 RESTRICTION ENZYME ECOKI SPECIFICITY PROTEIN"/>
    <property type="match status" value="1"/>
</dbReference>
<evidence type="ECO:0000313" key="7">
    <source>
        <dbReference type="Proteomes" id="UP001520140"/>
    </source>
</evidence>
<keyword evidence="7" id="KW-1185">Reference proteome</keyword>
<keyword evidence="6" id="KW-0255">Endonuclease</keyword>
<feature type="domain" description="Type I restriction modification DNA specificity" evidence="5">
    <location>
        <begin position="1"/>
        <end position="176"/>
    </location>
</feature>
<keyword evidence="6" id="KW-0540">Nuclease</keyword>
<dbReference type="RefSeq" id="WP_082833886.1">
    <property type="nucleotide sequence ID" value="NZ_JABUKE010000002.1"/>
</dbReference>
<evidence type="ECO:0000313" key="6">
    <source>
        <dbReference type="EMBL" id="MBY6319767.1"/>
    </source>
</evidence>
<organism evidence="6 7">
    <name type="scientific">Rhodococcoides kroppenstedtii</name>
    <dbReference type="NCBI Taxonomy" id="293050"/>
    <lineage>
        <taxon>Bacteria</taxon>
        <taxon>Bacillati</taxon>
        <taxon>Actinomycetota</taxon>
        <taxon>Actinomycetes</taxon>
        <taxon>Mycobacteriales</taxon>
        <taxon>Nocardiaceae</taxon>
        <taxon>Rhodococcoides</taxon>
    </lineage>
</organism>
<reference evidence="6 7" key="1">
    <citation type="submission" date="2020-06" db="EMBL/GenBank/DDBJ databases">
        <title>Taxonomy, biology and ecology of Rhodococcus bacteria occurring in California pistachio and other woody hosts as revealed by genome sequence analyses.</title>
        <authorList>
            <person name="Gai Y."/>
            <person name="Riely B."/>
        </authorList>
    </citation>
    <scope>NUCLEOTIDE SEQUENCE [LARGE SCALE GENOMIC DNA]</scope>
    <source>
        <strain evidence="6 7">BP-284</strain>
    </source>
</reference>
<evidence type="ECO:0000256" key="4">
    <source>
        <dbReference type="SAM" id="MobiDB-lite"/>
    </source>
</evidence>
<dbReference type="PANTHER" id="PTHR30408:SF13">
    <property type="entry name" value="TYPE I RESTRICTION ENZYME HINDI SPECIFICITY SUBUNIT"/>
    <property type="match status" value="1"/>
</dbReference>
<proteinExistence type="inferred from homology"/>
<dbReference type="InterPro" id="IPR000055">
    <property type="entry name" value="Restrct_endonuc_typeI_TRD"/>
</dbReference>
<keyword evidence="2" id="KW-0680">Restriction system</keyword>
<dbReference type="InterPro" id="IPR052021">
    <property type="entry name" value="Type-I_RS_S_subunit"/>
</dbReference>
<comment type="similarity">
    <text evidence="1">Belongs to the type-I restriction system S methylase family.</text>
</comment>
<feature type="domain" description="Type I restriction modification DNA specificity" evidence="5">
    <location>
        <begin position="209"/>
        <end position="358"/>
    </location>
</feature>
<dbReference type="EMBL" id="JABUKG010000002">
    <property type="protein sequence ID" value="MBY6319767.1"/>
    <property type="molecule type" value="Genomic_DNA"/>
</dbReference>